<evidence type="ECO:0000259" key="1">
    <source>
        <dbReference type="Pfam" id="PF24728"/>
    </source>
</evidence>
<dbReference type="AlphaFoldDB" id="A0A5B7WUF1"/>
<dbReference type="Proteomes" id="UP000307000">
    <property type="component" value="Chromosome"/>
</dbReference>
<gene>
    <name evidence="2" type="ORF">GcLGCM259_1996</name>
</gene>
<dbReference type="KEGG" id="gcr:GcLGCM259_1996"/>
<dbReference type="Pfam" id="PF24728">
    <property type="entry name" value="DUF7680"/>
    <property type="match status" value="1"/>
</dbReference>
<evidence type="ECO:0000313" key="2">
    <source>
        <dbReference type="EMBL" id="QCY47711.1"/>
    </source>
</evidence>
<keyword evidence="3" id="KW-1185">Reference proteome</keyword>
<evidence type="ECO:0000313" key="3">
    <source>
        <dbReference type="Proteomes" id="UP000307000"/>
    </source>
</evidence>
<protein>
    <recommendedName>
        <fullName evidence="1">DUF7680 domain-containing protein</fullName>
    </recommendedName>
</protein>
<dbReference type="EMBL" id="CP034412">
    <property type="protein sequence ID" value="QCY47711.1"/>
    <property type="molecule type" value="Genomic_DNA"/>
</dbReference>
<organism evidence="2 3">
    <name type="scientific">Glutamicibacter creatinolyticus</name>
    <dbReference type="NCBI Taxonomy" id="162496"/>
    <lineage>
        <taxon>Bacteria</taxon>
        <taxon>Bacillati</taxon>
        <taxon>Actinomycetota</taxon>
        <taxon>Actinomycetes</taxon>
        <taxon>Micrococcales</taxon>
        <taxon>Micrococcaceae</taxon>
        <taxon>Glutamicibacter</taxon>
    </lineage>
</organism>
<sequence length="156" mass="16826">MSAVKRIRPASHLAPVEGVRGFRLVVTPGRGETFGVTLEETYGENGGTITAPVTTATPVQAGRVVDALFVAIRKAGHQPSVLAFKRKAPIRLGEAEGVRLALVLLATQPIAKHERVRALVTGINAMSTEETYYWYSKCMGLDGDRARKALRTLLAD</sequence>
<dbReference type="RefSeq" id="WP_138926565.1">
    <property type="nucleotide sequence ID" value="NZ_CP034412.1"/>
</dbReference>
<reference evidence="2 3" key="1">
    <citation type="submission" date="2018-12" db="EMBL/GenBank/DDBJ databases">
        <title>Complete Genome Sequence of Glutamicibacter creatinolyticus strain LGCM259,isolated from an abscess of a 12-year-old mare in Italy.</title>
        <authorList>
            <person name="Santos R.G."/>
            <person name="Silva A.L."/>
            <person name="Seyffert N."/>
            <person name="Castro T.L.P."/>
            <person name="Attili A.R."/>
            <person name="Rifici C."/>
            <person name="Mazzullo G."/>
            <person name="Brenig B."/>
            <person name="Venanzi F."/>
            <person name="Azevedo V."/>
        </authorList>
    </citation>
    <scope>NUCLEOTIDE SEQUENCE [LARGE SCALE GENOMIC DNA]</scope>
    <source>
        <strain evidence="2 3">LGCM 259</strain>
    </source>
</reference>
<feature type="domain" description="DUF7680" evidence="1">
    <location>
        <begin position="22"/>
        <end position="156"/>
    </location>
</feature>
<proteinExistence type="predicted"/>
<accession>A0A5B7WUF1</accession>
<name>A0A5B7WUF1_9MICC</name>
<dbReference type="InterPro" id="IPR056097">
    <property type="entry name" value="DUF7680"/>
</dbReference>